<feature type="domain" description="Amidohydrolase 3" evidence="3">
    <location>
        <begin position="77"/>
        <end position="576"/>
    </location>
</feature>
<gene>
    <name evidence="4" type="ORF">GWO12_06380</name>
</gene>
<dbReference type="GO" id="GO:0016810">
    <property type="term" value="F:hydrolase activity, acting on carbon-nitrogen (but not peptide) bonds"/>
    <property type="evidence" value="ECO:0007669"/>
    <property type="project" value="InterPro"/>
</dbReference>
<reference evidence="4 5" key="1">
    <citation type="submission" date="2020-01" db="EMBL/GenBank/DDBJ databases">
        <title>Genomes assembled from Gulf of Kutch pelagic sediment metagenomes.</title>
        <authorList>
            <person name="Chandrashekar M."/>
            <person name="Mahajan M.S."/>
            <person name="Dave K.J."/>
            <person name="Vatsa P."/>
            <person name="Nathani N.M."/>
        </authorList>
    </citation>
    <scope>NUCLEOTIDE SEQUENCE [LARGE SCALE GENOMIC DNA]</scope>
    <source>
        <strain evidence="4">KS3-K002</strain>
    </source>
</reference>
<dbReference type="InterPro" id="IPR013108">
    <property type="entry name" value="Amidohydro_3"/>
</dbReference>
<dbReference type="Gene3D" id="2.30.40.10">
    <property type="entry name" value="Urease, subunit C, domain 1"/>
    <property type="match status" value="1"/>
</dbReference>
<dbReference type="PANTHER" id="PTHR22642:SF2">
    <property type="entry name" value="PROTEIN LONG AFTER FAR-RED 3"/>
    <property type="match status" value="1"/>
</dbReference>
<dbReference type="Proteomes" id="UP000702544">
    <property type="component" value="Unassembled WGS sequence"/>
</dbReference>
<dbReference type="AlphaFoldDB" id="A0AAE4Z6M8"/>
<dbReference type="InterPro" id="IPR032466">
    <property type="entry name" value="Metal_Hydrolase"/>
</dbReference>
<organism evidence="4 5">
    <name type="scientific">Candidatus Kutchimonas denitrificans</name>
    <dbReference type="NCBI Taxonomy" id="3056748"/>
    <lineage>
        <taxon>Bacteria</taxon>
        <taxon>Pseudomonadati</taxon>
        <taxon>Gemmatimonadota</taxon>
        <taxon>Gemmatimonadia</taxon>
        <taxon>Candidatus Palauibacterales</taxon>
        <taxon>Candidatus Palauibacteraceae</taxon>
        <taxon>Candidatus Kutchimonas</taxon>
    </lineage>
</organism>
<dbReference type="SUPFAM" id="SSF51556">
    <property type="entry name" value="Metallo-dependent hydrolases"/>
    <property type="match status" value="1"/>
</dbReference>
<evidence type="ECO:0000313" key="4">
    <source>
        <dbReference type="EMBL" id="NIR74724.1"/>
    </source>
</evidence>
<feature type="signal peptide" evidence="2">
    <location>
        <begin position="1"/>
        <end position="28"/>
    </location>
</feature>
<sequence length="597" mass="64474">MRNSMVLMTIAGATLVAAAALSSSQAETADLILTDGRVYTLEPDRPRAEAVAVRAGRILAIGDGEAIASHEGPGTVVVDLDGAFVLPGLIDNHTHFGRAGQLLLGINLLDVADSVTLGQRVAAARDRLPEGAWILGGDWGAYEEWAMGSTGGGGAEVDARARRFTPHRDMVDPYTPSTPVLLNRWDRSAYLANSVALELAGITRDTPDPAGGTIERDPRTGEPTGILTGSAVELVQRVIPPKSFEQRVAEARVALRRLAENGVTGIHDITGAQQMRVFEHLRDRGELTVRVYARPTLDEWDELATVGIRHGFGDEYLKIGGLKGFVDGIMGNSSARFREPYDHRPDERGRWRAMVLEPPGMAELIRAADSVGLTPQVHAIGDLAVDTLLDWFELAIERNGPGDHRFRMIHAQVVEPNDFERFGELGIIAEVQPYHAIDDMRWMEERIGHERSRGAYAFRSLLEGGAVLSFGSDWPGTNASWYPAKPLLGIYAAVTRQTLDGMPEGGWFPEERIDVETAIRAYTMANAFAAREEGIKGSIGVGKLADFTVLDRDITAIPAAEIKDVRVLGTIVGGQATHTDPAVAGLDRVLHSAASGG</sequence>
<dbReference type="SUPFAM" id="SSF51338">
    <property type="entry name" value="Composite domain of metallo-dependent hydrolases"/>
    <property type="match status" value="1"/>
</dbReference>
<accession>A0AAE4Z6M8</accession>
<evidence type="ECO:0000313" key="5">
    <source>
        <dbReference type="Proteomes" id="UP000702544"/>
    </source>
</evidence>
<evidence type="ECO:0000259" key="3">
    <source>
        <dbReference type="Pfam" id="PF07969"/>
    </source>
</evidence>
<evidence type="ECO:0000256" key="1">
    <source>
        <dbReference type="SAM" id="MobiDB-lite"/>
    </source>
</evidence>
<comment type="caution">
    <text evidence="4">The sequence shown here is derived from an EMBL/GenBank/DDBJ whole genome shotgun (WGS) entry which is preliminary data.</text>
</comment>
<proteinExistence type="predicted"/>
<dbReference type="InterPro" id="IPR011059">
    <property type="entry name" value="Metal-dep_hydrolase_composite"/>
</dbReference>
<evidence type="ECO:0000256" key="2">
    <source>
        <dbReference type="SAM" id="SignalP"/>
    </source>
</evidence>
<dbReference type="InterPro" id="IPR033932">
    <property type="entry name" value="YtcJ-like"/>
</dbReference>
<feature type="chain" id="PRO_5042151565" evidence="2">
    <location>
        <begin position="29"/>
        <end position="597"/>
    </location>
</feature>
<dbReference type="Pfam" id="PF07969">
    <property type="entry name" value="Amidohydro_3"/>
    <property type="match status" value="1"/>
</dbReference>
<dbReference type="CDD" id="cd01300">
    <property type="entry name" value="YtcJ_like"/>
    <property type="match status" value="1"/>
</dbReference>
<dbReference type="EMBL" id="JAACAK010000047">
    <property type="protein sequence ID" value="NIR74724.1"/>
    <property type="molecule type" value="Genomic_DNA"/>
</dbReference>
<name>A0AAE4Z6M8_9BACT</name>
<keyword evidence="2" id="KW-0732">Signal</keyword>
<dbReference type="PANTHER" id="PTHR22642">
    <property type="entry name" value="IMIDAZOLONEPROPIONASE"/>
    <property type="match status" value="1"/>
</dbReference>
<dbReference type="Gene3D" id="3.10.310.70">
    <property type="match status" value="1"/>
</dbReference>
<dbReference type="Gene3D" id="3.20.20.140">
    <property type="entry name" value="Metal-dependent hydrolases"/>
    <property type="match status" value="1"/>
</dbReference>
<protein>
    <submittedName>
        <fullName evidence="4">Amidohydrolase</fullName>
    </submittedName>
</protein>
<feature type="region of interest" description="Disordered" evidence="1">
    <location>
        <begin position="203"/>
        <end position="223"/>
    </location>
</feature>